<keyword evidence="7" id="KW-1185">Reference proteome</keyword>
<evidence type="ECO:0000256" key="2">
    <source>
        <dbReference type="ARBA" id="ARBA00022670"/>
    </source>
</evidence>
<keyword evidence="3" id="KW-0378">Hydrolase</keyword>
<dbReference type="SUPFAM" id="SSF54001">
    <property type="entry name" value="Cysteine proteinases"/>
    <property type="match status" value="1"/>
</dbReference>
<dbReference type="PANTHER" id="PTHR47053">
    <property type="entry name" value="MUREIN DD-ENDOPEPTIDASE MEPH-RELATED"/>
    <property type="match status" value="1"/>
</dbReference>
<keyword evidence="4" id="KW-0788">Thiol protease</keyword>
<dbReference type="PANTHER" id="PTHR47053:SF1">
    <property type="entry name" value="MUREIN DD-ENDOPEPTIDASE MEPH-RELATED"/>
    <property type="match status" value="1"/>
</dbReference>
<feature type="domain" description="NlpC/P60" evidence="5">
    <location>
        <begin position="1"/>
        <end position="108"/>
    </location>
</feature>
<dbReference type="InterPro" id="IPR051202">
    <property type="entry name" value="Peptidase_C40"/>
</dbReference>
<reference evidence="6 7" key="1">
    <citation type="submission" date="2019-12" db="EMBL/GenBank/DDBJ databases">
        <authorList>
            <person name="Li J."/>
            <person name="Shi Y."/>
            <person name="Xu G."/>
            <person name="Xiao D."/>
            <person name="Ran X."/>
        </authorList>
    </citation>
    <scope>NUCLEOTIDE SEQUENCE [LARGE SCALE GENOMIC DNA]</scope>
    <source>
        <strain evidence="6 7">JCM 15915</strain>
    </source>
</reference>
<dbReference type="EMBL" id="WOGT01000007">
    <property type="protein sequence ID" value="MUN55687.1"/>
    <property type="molecule type" value="Genomic_DNA"/>
</dbReference>
<evidence type="ECO:0000256" key="4">
    <source>
        <dbReference type="ARBA" id="ARBA00022807"/>
    </source>
</evidence>
<evidence type="ECO:0000256" key="1">
    <source>
        <dbReference type="ARBA" id="ARBA00007074"/>
    </source>
</evidence>
<dbReference type="InterPro" id="IPR038765">
    <property type="entry name" value="Papain-like_cys_pep_sf"/>
</dbReference>
<dbReference type="GO" id="GO:0006508">
    <property type="term" value="P:proteolysis"/>
    <property type="evidence" value="ECO:0007669"/>
    <property type="project" value="UniProtKB-KW"/>
</dbReference>
<dbReference type="PROSITE" id="PS51935">
    <property type="entry name" value="NLPC_P60"/>
    <property type="match status" value="1"/>
</dbReference>
<comment type="similarity">
    <text evidence="1">Belongs to the peptidase C40 family.</text>
</comment>
<evidence type="ECO:0000256" key="3">
    <source>
        <dbReference type="ARBA" id="ARBA00022801"/>
    </source>
</evidence>
<dbReference type="OrthoDB" id="9815778at2"/>
<dbReference type="InterPro" id="IPR000064">
    <property type="entry name" value="NLP_P60_dom"/>
</dbReference>
<name>A0A7K1LKG6_9MICC</name>
<evidence type="ECO:0000259" key="5">
    <source>
        <dbReference type="PROSITE" id="PS51935"/>
    </source>
</evidence>
<protein>
    <submittedName>
        <fullName evidence="6">NlpC/P60 family protein</fullName>
    </submittedName>
</protein>
<organism evidence="6 7">
    <name type="scientific">Rothia koreensis</name>
    <dbReference type="NCBI Taxonomy" id="592378"/>
    <lineage>
        <taxon>Bacteria</taxon>
        <taxon>Bacillati</taxon>
        <taxon>Actinomycetota</taxon>
        <taxon>Actinomycetes</taxon>
        <taxon>Micrococcales</taxon>
        <taxon>Micrococcaceae</taxon>
        <taxon>Rothia</taxon>
    </lineage>
</organism>
<comment type="caution">
    <text evidence="6">The sequence shown here is derived from an EMBL/GenBank/DDBJ whole genome shotgun (WGS) entry which is preliminary data.</text>
</comment>
<dbReference type="GO" id="GO:0008234">
    <property type="term" value="F:cysteine-type peptidase activity"/>
    <property type="evidence" value="ECO:0007669"/>
    <property type="project" value="UniProtKB-KW"/>
</dbReference>
<dbReference type="Proteomes" id="UP000462152">
    <property type="component" value="Unassembled WGS sequence"/>
</dbReference>
<evidence type="ECO:0000313" key="6">
    <source>
        <dbReference type="EMBL" id="MUN55687.1"/>
    </source>
</evidence>
<proteinExistence type="inferred from homology"/>
<dbReference type="Pfam" id="PF00877">
    <property type="entry name" value="NLPC_P60"/>
    <property type="match status" value="1"/>
</dbReference>
<sequence>MAGVGGAYVWGGSDYMAWDCSGFVSYVYAQSGVNLDSYTYSMVNQLTPTANPQAGDVVFTNNYAHVGIYLGDGQMVSALNPEQGTQVTAVDGGGMMTVDGYYTSPALG</sequence>
<dbReference type="Gene3D" id="3.90.1720.10">
    <property type="entry name" value="endopeptidase domain like (from Nostoc punctiforme)"/>
    <property type="match status" value="1"/>
</dbReference>
<accession>A0A7K1LKG6</accession>
<gene>
    <name evidence="6" type="ORF">GMA10_10780</name>
</gene>
<evidence type="ECO:0000313" key="7">
    <source>
        <dbReference type="Proteomes" id="UP000462152"/>
    </source>
</evidence>
<keyword evidence="2" id="KW-0645">Protease</keyword>
<dbReference type="AlphaFoldDB" id="A0A7K1LKG6"/>